<proteinExistence type="predicted"/>
<dbReference type="RefSeq" id="WP_012309910.1">
    <property type="nucleotide sequence ID" value="NZ_RCOR01000018.1"/>
</dbReference>
<dbReference type="UniPathway" id="UPA00071"/>
<feature type="domain" description="Class II aldolase/adducin N-terminal" evidence="3">
    <location>
        <begin position="9"/>
        <end position="189"/>
    </location>
</feature>
<dbReference type="PANTHER" id="PTHR22789:SF0">
    <property type="entry name" value="3-OXO-TETRONATE 4-PHOSPHATE DECARBOXYLASE-RELATED"/>
    <property type="match status" value="1"/>
</dbReference>
<dbReference type="Pfam" id="PF00596">
    <property type="entry name" value="Aldolase_II"/>
    <property type="match status" value="1"/>
</dbReference>
<dbReference type="GeneID" id="6094544"/>
<dbReference type="GO" id="GO:0005829">
    <property type="term" value="C:cytosol"/>
    <property type="evidence" value="ECO:0007669"/>
    <property type="project" value="TreeGrafter"/>
</dbReference>
<evidence type="ECO:0000313" key="5">
    <source>
        <dbReference type="Proteomes" id="UP000278149"/>
    </source>
</evidence>
<sequence length="198" mass="22097">MEDIDLLAGELAEVMRIAYIKGITTGGGGNASIRISDGFLITPSGKFKGRLEGKDILMINNRGEVIRGTGKPSSEWRLHLKIYSMREDINSVLHCHHPLATAFSISFRDSLKDIVRDFMTEEASIFLKELTVVPWRPFGTQELADIVSEALKDSNAVLIERHGALVVAEDHWKALAAMESLLETLWIFLFCKILRGIT</sequence>
<dbReference type="GO" id="GO:0016832">
    <property type="term" value="F:aldehyde-lyase activity"/>
    <property type="evidence" value="ECO:0007669"/>
    <property type="project" value="TreeGrafter"/>
</dbReference>
<dbReference type="InterPro" id="IPR036409">
    <property type="entry name" value="Aldolase_II/adducin_N_sf"/>
</dbReference>
<name>A0A3R9Q9N7_9CREN</name>
<evidence type="ECO:0000313" key="4">
    <source>
        <dbReference type="EMBL" id="RSN69656.1"/>
    </source>
</evidence>
<dbReference type="SMART" id="SM01007">
    <property type="entry name" value="Aldolase_II"/>
    <property type="match status" value="1"/>
</dbReference>
<protein>
    <submittedName>
        <fullName evidence="4">Class II aldolase/adducin family protein</fullName>
    </submittedName>
</protein>
<reference evidence="4 5" key="1">
    <citation type="submission" date="2018-10" db="EMBL/GenBank/DDBJ databases">
        <title>Co-occurring genomic capacity for anaerobic methane metabolism and dissimilatory sulfite reduction discovered in the Korarchaeota.</title>
        <authorList>
            <person name="Mckay L.J."/>
            <person name="Dlakic M."/>
            <person name="Fields M.W."/>
            <person name="Delmont T.O."/>
            <person name="Eren A.M."/>
            <person name="Jay Z.J."/>
            <person name="Klingelsmith K.B."/>
            <person name="Rusch D.B."/>
            <person name="Inskeep W.P."/>
        </authorList>
    </citation>
    <scope>NUCLEOTIDE SEQUENCE [LARGE SCALE GENOMIC DNA]</scope>
    <source>
        <strain evidence="4 5">WS</strain>
    </source>
</reference>
<evidence type="ECO:0000259" key="3">
    <source>
        <dbReference type="SMART" id="SM01007"/>
    </source>
</evidence>
<dbReference type="AlphaFoldDB" id="A0A3R9Q9N7"/>
<dbReference type="SUPFAM" id="SSF53639">
    <property type="entry name" value="AraD/HMP-PK domain-like"/>
    <property type="match status" value="1"/>
</dbReference>
<dbReference type="EMBL" id="RCOR01000018">
    <property type="protein sequence ID" value="RSN69656.1"/>
    <property type="molecule type" value="Genomic_DNA"/>
</dbReference>
<comment type="caution">
    <text evidence="4">The sequence shown here is derived from an EMBL/GenBank/DDBJ whole genome shotgun (WGS) entry which is preliminary data.</text>
</comment>
<dbReference type="PANTHER" id="PTHR22789">
    <property type="entry name" value="FUCULOSE PHOSPHATE ALDOLASE"/>
    <property type="match status" value="1"/>
</dbReference>
<dbReference type="InterPro" id="IPR050197">
    <property type="entry name" value="Aldolase_class_II_sugar_metab"/>
</dbReference>
<dbReference type="Gene3D" id="3.40.225.10">
    <property type="entry name" value="Class II aldolase/adducin N-terminal domain"/>
    <property type="match status" value="1"/>
</dbReference>
<evidence type="ECO:0000256" key="1">
    <source>
        <dbReference type="ARBA" id="ARBA00022723"/>
    </source>
</evidence>
<keyword evidence="2" id="KW-0456">Lyase</keyword>
<dbReference type="GO" id="GO:0046872">
    <property type="term" value="F:metal ion binding"/>
    <property type="evidence" value="ECO:0007669"/>
    <property type="project" value="UniProtKB-KW"/>
</dbReference>
<accession>A0A3R9Q9N7</accession>
<evidence type="ECO:0000256" key="2">
    <source>
        <dbReference type="ARBA" id="ARBA00023239"/>
    </source>
</evidence>
<gene>
    <name evidence="4" type="ORF">D9Q81_03390</name>
</gene>
<dbReference type="InterPro" id="IPR001303">
    <property type="entry name" value="Aldolase_II/adducin_N"/>
</dbReference>
<organism evidence="4 5">
    <name type="scientific">Candidatus Korarchaeum cryptofilum</name>
    <dbReference type="NCBI Taxonomy" id="498846"/>
    <lineage>
        <taxon>Archaea</taxon>
        <taxon>Thermoproteota</taxon>
        <taxon>Candidatus Korarchaeia</taxon>
        <taxon>Candidatus Korarchaeales</taxon>
        <taxon>Candidatus Korarchaeaceae</taxon>
        <taxon>Candidatus Korarchaeum</taxon>
    </lineage>
</organism>
<dbReference type="GO" id="GO:0019323">
    <property type="term" value="P:pentose catabolic process"/>
    <property type="evidence" value="ECO:0007669"/>
    <property type="project" value="TreeGrafter"/>
</dbReference>
<keyword evidence="1" id="KW-0479">Metal-binding</keyword>
<dbReference type="Proteomes" id="UP000278149">
    <property type="component" value="Unassembled WGS sequence"/>
</dbReference>
<dbReference type="OMA" id="ICRYGRS"/>